<keyword evidence="1" id="KW-1015">Disulfide bond</keyword>
<dbReference type="WBParaSite" id="BXY_1697900.1">
    <property type="protein sequence ID" value="BXY_1697900.1"/>
    <property type="gene ID" value="BXY_1697900"/>
</dbReference>
<proteinExistence type="predicted"/>
<dbReference type="EMBL" id="CAJFDI010000002">
    <property type="protein sequence ID" value="CAD5217496.1"/>
    <property type="molecule type" value="Genomic_DNA"/>
</dbReference>
<evidence type="ECO:0000313" key="4">
    <source>
        <dbReference type="EMBL" id="CAD5217496.1"/>
    </source>
</evidence>
<accession>A0A1I7SVA4</accession>
<reference evidence="4" key="2">
    <citation type="submission" date="2020-09" db="EMBL/GenBank/DDBJ databases">
        <authorList>
            <person name="Kikuchi T."/>
        </authorList>
    </citation>
    <scope>NUCLEOTIDE SEQUENCE</scope>
    <source>
        <strain evidence="4">Ka4C1</strain>
    </source>
</reference>
<dbReference type="Proteomes" id="UP000095284">
    <property type="component" value="Unplaced"/>
</dbReference>
<evidence type="ECO:0000313" key="7">
    <source>
        <dbReference type="WBParaSite" id="BXY_1697900.1"/>
    </source>
</evidence>
<comment type="caution">
    <text evidence="1">Lacks conserved residue(s) required for the propagation of feature annotation.</text>
</comment>
<protein>
    <submittedName>
        <fullName evidence="4">(pine wood nematode) hypothetical protein</fullName>
    </submittedName>
    <submittedName>
        <fullName evidence="7">EGF-like domain-containing protein</fullName>
    </submittedName>
</protein>
<dbReference type="EMBL" id="CAJFCV020000002">
    <property type="protein sequence ID" value="CAG9101143.1"/>
    <property type="molecule type" value="Genomic_DNA"/>
</dbReference>
<sequence>MPTFDCPPPFDEYYCLNGGRCLADSTSEGGFAPFCQCQVNFSGPRCQNTLNPNVYGFATVGLDSPVRQYMVLSMLLVAFIIVSMGCLWYLCRSRDRQDNETVTFISTRPLSTDGSAQTSRSSVFTV</sequence>
<dbReference type="Proteomes" id="UP000659654">
    <property type="component" value="Unassembled WGS sequence"/>
</dbReference>
<name>A0A1I7SVA4_BURXY</name>
<dbReference type="AlphaFoldDB" id="A0A1I7SVA4"/>
<dbReference type="OrthoDB" id="5811477at2759"/>
<evidence type="ECO:0000256" key="1">
    <source>
        <dbReference type="PROSITE-ProRule" id="PRU00076"/>
    </source>
</evidence>
<evidence type="ECO:0000256" key="2">
    <source>
        <dbReference type="SAM" id="Phobius"/>
    </source>
</evidence>
<dbReference type="PROSITE" id="PS50026">
    <property type="entry name" value="EGF_3"/>
    <property type="match status" value="1"/>
</dbReference>
<evidence type="ECO:0000313" key="5">
    <source>
        <dbReference type="Proteomes" id="UP000095284"/>
    </source>
</evidence>
<keyword evidence="6" id="KW-1185">Reference proteome</keyword>
<keyword evidence="2" id="KW-0812">Transmembrane</keyword>
<dbReference type="SUPFAM" id="SSF57196">
    <property type="entry name" value="EGF/Laminin"/>
    <property type="match status" value="1"/>
</dbReference>
<evidence type="ECO:0000313" key="6">
    <source>
        <dbReference type="Proteomes" id="UP000659654"/>
    </source>
</evidence>
<feature type="disulfide bond" evidence="1">
    <location>
        <begin position="37"/>
        <end position="46"/>
    </location>
</feature>
<dbReference type="SMR" id="A0A1I7SVA4"/>
<feature type="domain" description="EGF-like" evidence="3">
    <location>
        <begin position="2"/>
        <end position="47"/>
    </location>
</feature>
<reference evidence="7" key="1">
    <citation type="submission" date="2016-11" db="UniProtKB">
        <authorList>
            <consortium name="WormBaseParasite"/>
        </authorList>
    </citation>
    <scope>IDENTIFICATION</scope>
</reference>
<dbReference type="InterPro" id="IPR000742">
    <property type="entry name" value="EGF"/>
</dbReference>
<dbReference type="Proteomes" id="UP000582659">
    <property type="component" value="Unassembled WGS sequence"/>
</dbReference>
<keyword evidence="2" id="KW-1133">Transmembrane helix</keyword>
<gene>
    <name evidence="4" type="ORF">BXYJ_LOCUS5064</name>
</gene>
<dbReference type="Gene3D" id="2.10.25.10">
    <property type="entry name" value="Laminin"/>
    <property type="match status" value="1"/>
</dbReference>
<evidence type="ECO:0000259" key="3">
    <source>
        <dbReference type="PROSITE" id="PS50026"/>
    </source>
</evidence>
<organism evidence="5 7">
    <name type="scientific">Bursaphelenchus xylophilus</name>
    <name type="common">Pinewood nematode worm</name>
    <name type="synonym">Aphelenchoides xylophilus</name>
    <dbReference type="NCBI Taxonomy" id="6326"/>
    <lineage>
        <taxon>Eukaryota</taxon>
        <taxon>Metazoa</taxon>
        <taxon>Ecdysozoa</taxon>
        <taxon>Nematoda</taxon>
        <taxon>Chromadorea</taxon>
        <taxon>Rhabditida</taxon>
        <taxon>Tylenchina</taxon>
        <taxon>Tylenchomorpha</taxon>
        <taxon>Aphelenchoidea</taxon>
        <taxon>Aphelenchoididae</taxon>
        <taxon>Bursaphelenchus</taxon>
    </lineage>
</organism>
<dbReference type="PROSITE" id="PS00022">
    <property type="entry name" value="EGF_1"/>
    <property type="match status" value="1"/>
</dbReference>
<keyword evidence="1" id="KW-0245">EGF-like domain</keyword>
<feature type="transmembrane region" description="Helical" evidence="2">
    <location>
        <begin position="69"/>
        <end position="90"/>
    </location>
</feature>
<keyword evidence="2" id="KW-0472">Membrane</keyword>